<dbReference type="Gene3D" id="3.40.50.620">
    <property type="entry name" value="HUPs"/>
    <property type="match status" value="1"/>
</dbReference>
<evidence type="ECO:0000256" key="13">
    <source>
        <dbReference type="ARBA" id="ARBA00047880"/>
    </source>
</evidence>
<gene>
    <name evidence="17" type="primary">ribF</name>
    <name evidence="17" type="ORF">ACFOND_07615</name>
</gene>
<evidence type="ECO:0000256" key="5">
    <source>
        <dbReference type="ARBA" id="ARBA00022643"/>
    </source>
</evidence>
<dbReference type="InterPro" id="IPR015864">
    <property type="entry name" value="FAD_synthase"/>
</dbReference>
<evidence type="ECO:0000256" key="14">
    <source>
        <dbReference type="ARBA" id="ARBA00049494"/>
    </source>
</evidence>
<dbReference type="Gene3D" id="2.40.30.30">
    <property type="entry name" value="Riboflavin kinase-like"/>
    <property type="match status" value="1"/>
</dbReference>
<dbReference type="NCBIfam" id="NF004159">
    <property type="entry name" value="PRK05627.1-2"/>
    <property type="match status" value="1"/>
</dbReference>
<evidence type="ECO:0000256" key="6">
    <source>
        <dbReference type="ARBA" id="ARBA00022679"/>
    </source>
</evidence>
<dbReference type="SUPFAM" id="SSF82114">
    <property type="entry name" value="Riboflavin kinase-like"/>
    <property type="match status" value="1"/>
</dbReference>
<evidence type="ECO:0000256" key="7">
    <source>
        <dbReference type="ARBA" id="ARBA00022695"/>
    </source>
</evidence>
<dbReference type="Proteomes" id="UP001595710">
    <property type="component" value="Unassembled WGS sequence"/>
</dbReference>
<proteinExistence type="inferred from homology"/>
<dbReference type="GO" id="GO:0003919">
    <property type="term" value="F:FMN adenylyltransferase activity"/>
    <property type="evidence" value="ECO:0007669"/>
    <property type="project" value="UniProtKB-EC"/>
</dbReference>
<comment type="pathway">
    <text evidence="3 15">Cofactor biosynthesis; FMN biosynthesis; FMN from riboflavin (ATP route): step 1/1.</text>
</comment>
<evidence type="ECO:0000256" key="1">
    <source>
        <dbReference type="ARBA" id="ARBA00002121"/>
    </source>
</evidence>
<dbReference type="NCBIfam" id="NF004163">
    <property type="entry name" value="PRK05627.1-6"/>
    <property type="match status" value="1"/>
</dbReference>
<dbReference type="RefSeq" id="WP_290280797.1">
    <property type="nucleotide sequence ID" value="NZ_JAUFQI010000001.1"/>
</dbReference>
<dbReference type="PIRSF" id="PIRSF004491">
    <property type="entry name" value="FAD_Synth"/>
    <property type="match status" value="1"/>
</dbReference>
<comment type="catalytic activity">
    <reaction evidence="13 15">
        <text>riboflavin + ATP = FMN + ADP + H(+)</text>
        <dbReference type="Rhea" id="RHEA:14357"/>
        <dbReference type="ChEBI" id="CHEBI:15378"/>
        <dbReference type="ChEBI" id="CHEBI:30616"/>
        <dbReference type="ChEBI" id="CHEBI:57986"/>
        <dbReference type="ChEBI" id="CHEBI:58210"/>
        <dbReference type="ChEBI" id="CHEBI:456216"/>
        <dbReference type="EC" id="2.7.1.26"/>
    </reaction>
</comment>
<dbReference type="EMBL" id="JBHRYN010000009">
    <property type="protein sequence ID" value="MFC3701497.1"/>
    <property type="molecule type" value="Genomic_DNA"/>
</dbReference>
<evidence type="ECO:0000313" key="17">
    <source>
        <dbReference type="EMBL" id="MFC3701497.1"/>
    </source>
</evidence>
<protein>
    <recommendedName>
        <fullName evidence="15">Riboflavin biosynthesis protein</fullName>
    </recommendedName>
    <domain>
        <recommendedName>
            <fullName evidence="15">Riboflavin kinase</fullName>
            <ecNumber evidence="15">2.7.1.26</ecNumber>
        </recommendedName>
        <alternativeName>
            <fullName evidence="15">Flavokinase</fullName>
        </alternativeName>
    </domain>
    <domain>
        <recommendedName>
            <fullName evidence="15">FMN adenylyltransferase</fullName>
            <ecNumber evidence="15">2.7.7.2</ecNumber>
        </recommendedName>
        <alternativeName>
            <fullName evidence="15">FAD pyrophosphorylase</fullName>
        </alternativeName>
        <alternativeName>
            <fullName evidence="15">FAD synthase</fullName>
        </alternativeName>
    </domain>
</protein>
<organism evidence="17 18">
    <name type="scientific">Reinekea marina</name>
    <dbReference type="NCBI Taxonomy" id="1310421"/>
    <lineage>
        <taxon>Bacteria</taxon>
        <taxon>Pseudomonadati</taxon>
        <taxon>Pseudomonadota</taxon>
        <taxon>Gammaproteobacteria</taxon>
        <taxon>Oceanospirillales</taxon>
        <taxon>Saccharospirillaceae</taxon>
        <taxon>Reinekea</taxon>
    </lineage>
</organism>
<comment type="catalytic activity">
    <reaction evidence="14 15">
        <text>FMN + ATP + H(+) = FAD + diphosphate</text>
        <dbReference type="Rhea" id="RHEA:17237"/>
        <dbReference type="ChEBI" id="CHEBI:15378"/>
        <dbReference type="ChEBI" id="CHEBI:30616"/>
        <dbReference type="ChEBI" id="CHEBI:33019"/>
        <dbReference type="ChEBI" id="CHEBI:57692"/>
        <dbReference type="ChEBI" id="CHEBI:58210"/>
        <dbReference type="EC" id="2.7.7.2"/>
    </reaction>
</comment>
<dbReference type="InterPro" id="IPR014729">
    <property type="entry name" value="Rossmann-like_a/b/a_fold"/>
</dbReference>
<evidence type="ECO:0000256" key="12">
    <source>
        <dbReference type="ARBA" id="ARBA00023268"/>
    </source>
</evidence>
<dbReference type="PANTHER" id="PTHR22749">
    <property type="entry name" value="RIBOFLAVIN KINASE/FMN ADENYLYLTRANSFERASE"/>
    <property type="match status" value="1"/>
</dbReference>
<keyword evidence="12" id="KW-0511">Multifunctional enzyme</keyword>
<keyword evidence="8 15" id="KW-0547">Nucleotide-binding</keyword>
<dbReference type="PANTHER" id="PTHR22749:SF6">
    <property type="entry name" value="RIBOFLAVIN KINASE"/>
    <property type="match status" value="1"/>
</dbReference>
<comment type="caution">
    <text evidence="17">The sequence shown here is derived from an EMBL/GenBank/DDBJ whole genome shotgun (WGS) entry which is preliminary data.</text>
</comment>
<comment type="similarity">
    <text evidence="15">Belongs to the ribF family.</text>
</comment>
<evidence type="ECO:0000256" key="15">
    <source>
        <dbReference type="PIRNR" id="PIRNR004491"/>
    </source>
</evidence>
<dbReference type="InterPro" id="IPR023465">
    <property type="entry name" value="Riboflavin_kinase_dom_sf"/>
</dbReference>
<dbReference type="SUPFAM" id="SSF52374">
    <property type="entry name" value="Nucleotidylyl transferase"/>
    <property type="match status" value="1"/>
</dbReference>
<evidence type="ECO:0000259" key="16">
    <source>
        <dbReference type="SMART" id="SM00904"/>
    </source>
</evidence>
<evidence type="ECO:0000256" key="3">
    <source>
        <dbReference type="ARBA" id="ARBA00005201"/>
    </source>
</evidence>
<comment type="function">
    <text evidence="1">Catalyzes the phosphorylation of riboflavin to FMN followed by the adenylation of FMN to FAD.</text>
</comment>
<comment type="pathway">
    <text evidence="2 15">Cofactor biosynthesis; FAD biosynthesis; FAD from FMN: step 1/1.</text>
</comment>
<dbReference type="EC" id="2.7.7.2" evidence="15"/>
<keyword evidence="7 15" id="KW-0548">Nucleotidyltransferase</keyword>
<feature type="domain" description="Riboflavin kinase" evidence="16">
    <location>
        <begin position="177"/>
        <end position="300"/>
    </location>
</feature>
<dbReference type="InterPro" id="IPR015865">
    <property type="entry name" value="Riboflavin_kinase_bac/euk"/>
</dbReference>
<dbReference type="SMART" id="SM00904">
    <property type="entry name" value="Flavokinase"/>
    <property type="match status" value="1"/>
</dbReference>
<dbReference type="GO" id="GO:0008531">
    <property type="term" value="F:riboflavin kinase activity"/>
    <property type="evidence" value="ECO:0007669"/>
    <property type="project" value="UniProtKB-EC"/>
</dbReference>
<dbReference type="Pfam" id="PF01687">
    <property type="entry name" value="Flavokinase"/>
    <property type="match status" value="1"/>
</dbReference>
<dbReference type="NCBIfam" id="TIGR00083">
    <property type="entry name" value="ribF"/>
    <property type="match status" value="1"/>
</dbReference>
<keyword evidence="5 15" id="KW-0288">FMN</keyword>
<dbReference type="EC" id="2.7.1.26" evidence="15"/>
<sequence>MHVSRLPVNPLSAAAVTIGSFDGVHLGHQKIVSRLTRYAQLHGIKSVVVTFEPQPKEHINPATAPARLSSLADKARRLKALGVDHLVVLPFNESLRTLTADEFVRQILIKRLNTQWLQVGDDFRFGADRKGDSQFLTQYDFDVYEMTSHCAKDGGRISSTRIRDALSQADFKLAEEMLGEPYSLSGRVIYGRQIGRTIGVPTANMLLSHSKLATQGVFAVQTTIDGKSYQGVANLGPKPTVGDTRNWLESHLFDFNGEIYGARITVALVKRLRGVQTFDNLDALKQQIQNDIDAAKAYFSQPTEVNLTND</sequence>
<evidence type="ECO:0000256" key="9">
    <source>
        <dbReference type="ARBA" id="ARBA00022777"/>
    </source>
</evidence>
<evidence type="ECO:0000313" key="18">
    <source>
        <dbReference type="Proteomes" id="UP001595710"/>
    </source>
</evidence>
<accession>A0ABV7WRD8</accession>
<keyword evidence="4 15" id="KW-0285">Flavoprotein</keyword>
<evidence type="ECO:0000256" key="2">
    <source>
        <dbReference type="ARBA" id="ARBA00004726"/>
    </source>
</evidence>
<keyword evidence="11 15" id="KW-0067">ATP-binding</keyword>
<evidence type="ECO:0000256" key="11">
    <source>
        <dbReference type="ARBA" id="ARBA00022840"/>
    </source>
</evidence>
<keyword evidence="6 15" id="KW-0808">Transferase</keyword>
<keyword evidence="10 15" id="KW-0274">FAD</keyword>
<name>A0ABV7WRD8_9GAMM</name>
<dbReference type="CDD" id="cd02064">
    <property type="entry name" value="FAD_synthetase_N"/>
    <property type="match status" value="1"/>
</dbReference>
<dbReference type="Pfam" id="PF06574">
    <property type="entry name" value="FAD_syn"/>
    <property type="match status" value="1"/>
</dbReference>
<evidence type="ECO:0000256" key="4">
    <source>
        <dbReference type="ARBA" id="ARBA00022630"/>
    </source>
</evidence>
<evidence type="ECO:0000256" key="8">
    <source>
        <dbReference type="ARBA" id="ARBA00022741"/>
    </source>
</evidence>
<reference evidence="18" key="1">
    <citation type="journal article" date="2019" name="Int. J. Syst. Evol. Microbiol.">
        <title>The Global Catalogue of Microorganisms (GCM) 10K type strain sequencing project: providing services to taxonomists for standard genome sequencing and annotation.</title>
        <authorList>
            <consortium name="The Broad Institute Genomics Platform"/>
            <consortium name="The Broad Institute Genome Sequencing Center for Infectious Disease"/>
            <person name="Wu L."/>
            <person name="Ma J."/>
        </authorList>
    </citation>
    <scope>NUCLEOTIDE SEQUENCE [LARGE SCALE GENOMIC DNA]</scope>
    <source>
        <strain evidence="18">CECT 8288</strain>
    </source>
</reference>
<keyword evidence="18" id="KW-1185">Reference proteome</keyword>
<evidence type="ECO:0000256" key="10">
    <source>
        <dbReference type="ARBA" id="ARBA00022827"/>
    </source>
</evidence>
<dbReference type="InterPro" id="IPR023468">
    <property type="entry name" value="Riboflavin_kinase"/>
</dbReference>
<dbReference type="NCBIfam" id="NF004160">
    <property type="entry name" value="PRK05627.1-3"/>
    <property type="match status" value="1"/>
</dbReference>
<dbReference type="InterPro" id="IPR002606">
    <property type="entry name" value="Riboflavin_kinase_bac"/>
</dbReference>
<keyword evidence="9 15" id="KW-0418">Kinase</keyword>
<dbReference type="NCBIfam" id="NF004162">
    <property type="entry name" value="PRK05627.1-5"/>
    <property type="match status" value="1"/>
</dbReference>